<proteinExistence type="predicted"/>
<evidence type="ECO:0000256" key="1">
    <source>
        <dbReference type="SAM" id="MobiDB-lite"/>
    </source>
</evidence>
<feature type="region of interest" description="Disordered" evidence="1">
    <location>
        <begin position="99"/>
        <end position="215"/>
    </location>
</feature>
<feature type="region of interest" description="Disordered" evidence="1">
    <location>
        <begin position="1"/>
        <end position="23"/>
    </location>
</feature>
<sequence>QTLLSEPNAALKHPATGPEAQLLGQTPSPLQALSVTTLEPNSCSARLHPCLKRPWEPVPQQRDTNHAANLQLRCKPARCLHTPLRIPAFPREAPIAAEGGRPYRHSRAPQRPGVAPRGCAGASRHLPGPPRYPHTATGRARPPPAPAAAEGSRAPRRDGARAAGRRGARHGGRPVPAEPTRARLSPGQPPLAAAAGRAGGAMSEQPPPRPLYFPPFHDRAEAGAPPAEGGGPRKLLAAVCGPWQPPPAAVAPRWPPGLAPIAYEPLRFFCPAAAEESAGAARRPGEQPQLEGEICELGIRLKELELLALVGDGFDPQQYKLLKALKEEKIKGMKAKQKLKKQPPT</sequence>
<dbReference type="InterPro" id="IPR040027">
    <property type="entry name" value="C11orf91-like"/>
</dbReference>
<evidence type="ECO:0000313" key="2">
    <source>
        <dbReference type="Ensembl" id="ENSABRP00000020619.1"/>
    </source>
</evidence>
<dbReference type="Ensembl" id="ENSABRT00000029007.1">
    <property type="protein sequence ID" value="ENSABRP00000020619.1"/>
    <property type="gene ID" value="ENSABRG00000017553.1"/>
</dbReference>
<dbReference type="AlphaFoldDB" id="A0A8B9CKX7"/>
<dbReference type="PANTHER" id="PTHR36288:SF1">
    <property type="entry name" value="SIMILAR TO RIKEN CDNA A930018P22"/>
    <property type="match status" value="1"/>
</dbReference>
<feature type="compositionally biased region" description="Basic residues" evidence="1">
    <location>
        <begin position="163"/>
        <end position="172"/>
    </location>
</feature>
<accession>A0A8B9CKX7</accession>
<name>A0A8B9CKX7_9AVES</name>
<keyword evidence="3" id="KW-1185">Reference proteome</keyword>
<organism evidence="2 3">
    <name type="scientific">Anser brachyrhynchus</name>
    <name type="common">Pink-footed goose</name>
    <dbReference type="NCBI Taxonomy" id="132585"/>
    <lineage>
        <taxon>Eukaryota</taxon>
        <taxon>Metazoa</taxon>
        <taxon>Chordata</taxon>
        <taxon>Craniata</taxon>
        <taxon>Vertebrata</taxon>
        <taxon>Euteleostomi</taxon>
        <taxon>Archelosauria</taxon>
        <taxon>Archosauria</taxon>
        <taxon>Dinosauria</taxon>
        <taxon>Saurischia</taxon>
        <taxon>Theropoda</taxon>
        <taxon>Coelurosauria</taxon>
        <taxon>Aves</taxon>
        <taxon>Neognathae</taxon>
        <taxon>Galloanserae</taxon>
        <taxon>Anseriformes</taxon>
        <taxon>Anatidae</taxon>
        <taxon>Anserinae</taxon>
        <taxon>Anser</taxon>
    </lineage>
</organism>
<reference evidence="2" key="2">
    <citation type="submission" date="2025-09" db="UniProtKB">
        <authorList>
            <consortium name="Ensembl"/>
        </authorList>
    </citation>
    <scope>IDENTIFICATION</scope>
</reference>
<reference evidence="2" key="1">
    <citation type="submission" date="2025-08" db="UniProtKB">
        <authorList>
            <consortium name="Ensembl"/>
        </authorList>
    </citation>
    <scope>IDENTIFICATION</scope>
</reference>
<protein>
    <submittedName>
        <fullName evidence="2">Uncharacterized protein</fullName>
    </submittedName>
</protein>
<dbReference type="Proteomes" id="UP000694426">
    <property type="component" value="Unplaced"/>
</dbReference>
<evidence type="ECO:0000313" key="3">
    <source>
        <dbReference type="Proteomes" id="UP000694426"/>
    </source>
</evidence>
<dbReference type="PANTHER" id="PTHR36288">
    <property type="entry name" value="SIMILAR TO RIKEN CDNA A930018P22"/>
    <property type="match status" value="1"/>
</dbReference>
<dbReference type="Pfam" id="PF17669">
    <property type="entry name" value="DUF5529"/>
    <property type="match status" value="1"/>
</dbReference>
<dbReference type="GeneTree" id="ENSGT00390000002169"/>